<dbReference type="Pfam" id="PF01926">
    <property type="entry name" value="MMR_HSR1"/>
    <property type="match status" value="1"/>
</dbReference>
<sequence length="463" mass="52028">MSSYPKFAVVGHPNKGKSSIVASLALDNSIQIGNTPGTTQVKRGFPLKVDGKVVYELFDTPGFQRARRVFSWLEEHGDVSADKRADIVREFVFKHKENNQFRDEVELLEPILAGAGIIYVVDASKPYGAEYEVEMEILRWCGQPSMAILNLIGDEDYREDWSRALGQYFRLVRTYNPITAGHREHLELLESMAQLKEEWTNPIKKAIGVLENLHEQKIENSISTIVDYMVNVLSFVHTENIKDEVLSQEEEEAAKVAYREKIIRYEVNERASIERIWNHNNIEKKEGALSLEDVGLFSKESASIFGLSQKELIVTGASAGALTGVGFDLLTAGHSLFLGSVIGGVVGGVGAMFGFDNLYEVKVLGQSLGKRELSIGPMQNLNFPYVLLGRSLYHASTIAKRSHAVRSDLDLNNNSFTEKIMEASMRKELEKLHGKLRKSDEVEDELLVAYKKVIRESFRQLLD</sequence>
<dbReference type="InterPro" id="IPR021871">
    <property type="entry name" value="DUF3482"/>
</dbReference>
<proteinExistence type="predicted"/>
<accession>A0A6S6TJW0</accession>
<dbReference type="InterPro" id="IPR027417">
    <property type="entry name" value="P-loop_NTPase"/>
</dbReference>
<dbReference type="Pfam" id="PF11981">
    <property type="entry name" value="DUF3482"/>
    <property type="match status" value="1"/>
</dbReference>
<gene>
    <name evidence="2" type="ORF">HELGO_WM7914</name>
</gene>
<protein>
    <submittedName>
        <fullName evidence="2">Probable integral membrane protein NMA1898</fullName>
    </submittedName>
</protein>
<dbReference type="Gene3D" id="3.40.50.300">
    <property type="entry name" value="P-loop containing nucleotide triphosphate hydrolases"/>
    <property type="match status" value="1"/>
</dbReference>
<reference evidence="2" key="1">
    <citation type="submission" date="2020-01" db="EMBL/GenBank/DDBJ databases">
        <authorList>
            <person name="Meier V. D."/>
            <person name="Meier V D."/>
        </authorList>
    </citation>
    <scope>NUCLEOTIDE SEQUENCE</scope>
    <source>
        <strain evidence="2">HLG_WM_MAG_06</strain>
    </source>
</reference>
<dbReference type="SUPFAM" id="SSF52540">
    <property type="entry name" value="P-loop containing nucleoside triphosphate hydrolases"/>
    <property type="match status" value="1"/>
</dbReference>
<evidence type="ECO:0000313" key="2">
    <source>
        <dbReference type="EMBL" id="CAA6819565.1"/>
    </source>
</evidence>
<dbReference type="GO" id="GO:0005525">
    <property type="term" value="F:GTP binding"/>
    <property type="evidence" value="ECO:0007669"/>
    <property type="project" value="InterPro"/>
</dbReference>
<evidence type="ECO:0000259" key="1">
    <source>
        <dbReference type="Pfam" id="PF01926"/>
    </source>
</evidence>
<dbReference type="InterPro" id="IPR006073">
    <property type="entry name" value="GTP-bd"/>
</dbReference>
<dbReference type="EMBL" id="CACVAP010000092">
    <property type="protein sequence ID" value="CAA6819565.1"/>
    <property type="molecule type" value="Genomic_DNA"/>
</dbReference>
<dbReference type="AlphaFoldDB" id="A0A6S6TJW0"/>
<name>A0A6S6TJW0_9BACT</name>
<feature type="domain" description="G" evidence="1">
    <location>
        <begin position="7"/>
        <end position="92"/>
    </location>
</feature>
<organism evidence="2">
    <name type="scientific">uncultured Sulfurovum sp</name>
    <dbReference type="NCBI Taxonomy" id="269237"/>
    <lineage>
        <taxon>Bacteria</taxon>
        <taxon>Pseudomonadati</taxon>
        <taxon>Campylobacterota</taxon>
        <taxon>Epsilonproteobacteria</taxon>
        <taxon>Campylobacterales</taxon>
        <taxon>Sulfurovaceae</taxon>
        <taxon>Sulfurovum</taxon>
        <taxon>environmental samples</taxon>
    </lineage>
</organism>